<dbReference type="PANTHER" id="PTHR44591">
    <property type="entry name" value="STRESS RESPONSE REGULATOR PROTEIN 1"/>
    <property type="match status" value="1"/>
</dbReference>
<evidence type="ECO:0000313" key="5">
    <source>
        <dbReference type="Proteomes" id="UP001300261"/>
    </source>
</evidence>
<dbReference type="CDD" id="cd17574">
    <property type="entry name" value="REC_OmpR"/>
    <property type="match status" value="1"/>
</dbReference>
<accession>A0ABT3QY46</accession>
<dbReference type="PANTHER" id="PTHR44591:SF19">
    <property type="entry name" value="TWO-COMPONENT RESPONSE REGULATOR-RELATED"/>
    <property type="match status" value="1"/>
</dbReference>
<feature type="domain" description="Response regulatory" evidence="3">
    <location>
        <begin position="6"/>
        <end position="123"/>
    </location>
</feature>
<comment type="caution">
    <text evidence="4">The sequence shown here is derived from an EMBL/GenBank/DDBJ whole genome shotgun (WGS) entry which is preliminary data.</text>
</comment>
<dbReference type="Pfam" id="PF00072">
    <property type="entry name" value="Response_reg"/>
    <property type="match status" value="1"/>
</dbReference>
<protein>
    <submittedName>
        <fullName evidence="4">Response regulator</fullName>
    </submittedName>
</protein>
<evidence type="ECO:0000256" key="2">
    <source>
        <dbReference type="PROSITE-ProRule" id="PRU00169"/>
    </source>
</evidence>
<name>A0ABT3QY46_9HYPH</name>
<evidence type="ECO:0000313" key="4">
    <source>
        <dbReference type="EMBL" id="MCX2721872.1"/>
    </source>
</evidence>
<reference evidence="4 5" key="1">
    <citation type="journal article" date="2016" name="Int. J. Syst. Evol. Microbiol.">
        <title>Labrenzia salina sp. nov., isolated from the rhizosphere of the halophyte Arthrocnemum macrostachyum.</title>
        <authorList>
            <person name="Camacho M."/>
            <person name="Redondo-Gomez S."/>
            <person name="Rodriguez-Llorente I."/>
            <person name="Rohde M."/>
            <person name="Sproer C."/>
            <person name="Schumann P."/>
            <person name="Klenk H.P."/>
            <person name="Montero-Calasanz M.D.C."/>
        </authorList>
    </citation>
    <scope>NUCLEOTIDE SEQUENCE [LARGE SCALE GENOMIC DNA]</scope>
    <source>
        <strain evidence="4 5">DSM 29163</strain>
    </source>
</reference>
<dbReference type="Proteomes" id="UP001300261">
    <property type="component" value="Unassembled WGS sequence"/>
</dbReference>
<dbReference type="RefSeq" id="WP_265961577.1">
    <property type="nucleotide sequence ID" value="NZ_JAPEVI010000003.1"/>
</dbReference>
<dbReference type="InterPro" id="IPR050595">
    <property type="entry name" value="Bact_response_regulator"/>
</dbReference>
<organism evidence="4 5">
    <name type="scientific">Roseibium salinum</name>
    <dbReference type="NCBI Taxonomy" id="1604349"/>
    <lineage>
        <taxon>Bacteria</taxon>
        <taxon>Pseudomonadati</taxon>
        <taxon>Pseudomonadota</taxon>
        <taxon>Alphaproteobacteria</taxon>
        <taxon>Hyphomicrobiales</taxon>
        <taxon>Stappiaceae</taxon>
        <taxon>Roseibium</taxon>
    </lineage>
</organism>
<keyword evidence="5" id="KW-1185">Reference proteome</keyword>
<dbReference type="EMBL" id="JAPEVI010000003">
    <property type="protein sequence ID" value="MCX2721872.1"/>
    <property type="molecule type" value="Genomic_DNA"/>
</dbReference>
<feature type="modified residue" description="4-aspartylphosphate" evidence="2">
    <location>
        <position position="55"/>
    </location>
</feature>
<dbReference type="Gene3D" id="3.40.50.2300">
    <property type="match status" value="1"/>
</dbReference>
<dbReference type="SUPFAM" id="SSF52172">
    <property type="entry name" value="CheY-like"/>
    <property type="match status" value="1"/>
</dbReference>
<evidence type="ECO:0000256" key="1">
    <source>
        <dbReference type="ARBA" id="ARBA00022553"/>
    </source>
</evidence>
<evidence type="ECO:0000259" key="3">
    <source>
        <dbReference type="PROSITE" id="PS50110"/>
    </source>
</evidence>
<dbReference type="PROSITE" id="PS50110">
    <property type="entry name" value="RESPONSE_REGULATORY"/>
    <property type="match status" value="1"/>
</dbReference>
<dbReference type="InterPro" id="IPR011006">
    <property type="entry name" value="CheY-like_superfamily"/>
</dbReference>
<dbReference type="SMART" id="SM00448">
    <property type="entry name" value="REC"/>
    <property type="match status" value="1"/>
</dbReference>
<proteinExistence type="predicted"/>
<keyword evidence="1 2" id="KW-0597">Phosphoprotein</keyword>
<sequence length="272" mass="31170">MSKTAKILCVEDEEMLLRDLKEELEDQDYEVLTAKNGQVALELLQTEKPDVIISDMMMPKMDGTAFLKHIRQSRPNLHDVPVIFLTAKATRDDLLEGKRLGVDDYLTKPVDYDLLLATVEASLAQVLRVRKQNQQKLRRIYSALQKQRASSEDLRVTFIAQKPSSVQPILNALNDLGCVVTVISEDQLVKRSFTLKDTDIVFIVYSKIVHYYLKYVTEGIGRDWKGVSVLLAPPKLSEEQRECIRDAGIDDTIEYPYPPIQVFKLLMKRMRV</sequence>
<gene>
    <name evidence="4" type="ORF">ON753_05540</name>
</gene>
<dbReference type="InterPro" id="IPR001789">
    <property type="entry name" value="Sig_transdc_resp-reg_receiver"/>
</dbReference>